<keyword evidence="1" id="KW-0732">Signal</keyword>
<evidence type="ECO:0000256" key="1">
    <source>
        <dbReference type="SAM" id="SignalP"/>
    </source>
</evidence>
<sequence>MKLTRKLAIGMAAALLTQGGRAAPVNFMDVATSPKGSTNSDMFRDVGRVCGEASYLRQRQTSGSVENLDLLLSNQVSLAFVQLDVLKARDQIEHDPRAKDVRVLLPLNFDEIHLIARPAKKDFLGRVKGVTRFSDLKGKKLGAWGGSVITARVAQAKSKLNFNVMPYKTREETLAALAAGKVDAVLAVVGQPADWVKALNPAQNVLIPLDLPQGTLSGFYRPATLRYPGFSDVPTYSVQRILATRNFTDAQRRAVLLRYQKCAFSKLSVLQQTPGMHPKWTEVTFKEQDWPLFK</sequence>
<accession>A0AAU6Q3B5</accession>
<organism evidence="2">
    <name type="scientific">Deinococcus sp. VB142</name>
    <dbReference type="NCBI Taxonomy" id="3112952"/>
    <lineage>
        <taxon>Bacteria</taxon>
        <taxon>Thermotogati</taxon>
        <taxon>Deinococcota</taxon>
        <taxon>Deinococci</taxon>
        <taxon>Deinococcales</taxon>
        <taxon>Deinococcaceae</taxon>
        <taxon>Deinococcus</taxon>
    </lineage>
</organism>
<dbReference type="EMBL" id="CP149782">
    <property type="protein sequence ID" value="WYF45108.1"/>
    <property type="molecule type" value="Genomic_DNA"/>
</dbReference>
<proteinExistence type="predicted"/>
<dbReference type="Gene3D" id="3.40.190.10">
    <property type="entry name" value="Periplasmic binding protein-like II"/>
    <property type="match status" value="2"/>
</dbReference>
<dbReference type="PANTHER" id="PTHR42941:SF1">
    <property type="entry name" value="SLL1037 PROTEIN"/>
    <property type="match status" value="1"/>
</dbReference>
<dbReference type="InterPro" id="IPR011852">
    <property type="entry name" value="TRAP_TAXI"/>
</dbReference>
<evidence type="ECO:0000313" key="2">
    <source>
        <dbReference type="EMBL" id="WYF45108.1"/>
    </source>
</evidence>
<dbReference type="PANTHER" id="PTHR42941">
    <property type="entry name" value="SLL1037 PROTEIN"/>
    <property type="match status" value="1"/>
</dbReference>
<feature type="chain" id="PRO_5043997258" evidence="1">
    <location>
        <begin position="23"/>
        <end position="294"/>
    </location>
</feature>
<name>A0AAU6Q3B5_9DEIO</name>
<feature type="signal peptide" evidence="1">
    <location>
        <begin position="1"/>
        <end position="22"/>
    </location>
</feature>
<reference evidence="2" key="1">
    <citation type="submission" date="2024-03" db="EMBL/GenBank/DDBJ databases">
        <title>Deinococcus weizhi sp. nov., isolated from human skin.</title>
        <authorList>
            <person name="Wei Z."/>
            <person name="Tian F."/>
            <person name="Yang C."/>
            <person name="Xin L.T."/>
            <person name="Wen Z.J."/>
            <person name="Lan K.C."/>
            <person name="Yu L."/>
            <person name="Zhe W."/>
            <person name="Dan F.D."/>
            <person name="Jun W."/>
            <person name="Rui Z."/>
            <person name="Yong X.J."/>
            <person name="Ting Y."/>
            <person name="Wei X."/>
            <person name="Xu Z.G."/>
            <person name="Xin Z."/>
            <person name="Dong F.G."/>
            <person name="Ni X.M."/>
            <person name="Zheng M.G."/>
            <person name="Chun Y."/>
            <person name="Qian W.X."/>
        </authorList>
    </citation>
    <scope>NUCLEOTIDE SEQUENCE</scope>
    <source>
        <strain evidence="2">VB142</strain>
    </source>
</reference>
<protein>
    <submittedName>
        <fullName evidence="2">TAXI family TRAP transporter solute-binding subunit</fullName>
    </submittedName>
</protein>
<dbReference type="Pfam" id="PF16868">
    <property type="entry name" value="NMT1_3"/>
    <property type="match status" value="1"/>
</dbReference>
<gene>
    <name evidence="2" type="ORF">WDJ50_03030</name>
</gene>
<dbReference type="SUPFAM" id="SSF53850">
    <property type="entry name" value="Periplasmic binding protein-like II"/>
    <property type="match status" value="1"/>
</dbReference>
<dbReference type="RefSeq" id="WP_339096280.1">
    <property type="nucleotide sequence ID" value="NZ_CP149782.1"/>
</dbReference>
<dbReference type="AlphaFoldDB" id="A0AAU6Q3B5"/>